<dbReference type="VEuPathDB" id="TrichDB:TVAGG3_0784590"/>
<dbReference type="InterPro" id="IPR036322">
    <property type="entry name" value="WD40_repeat_dom_sf"/>
</dbReference>
<dbReference type="InterPro" id="IPR038122">
    <property type="entry name" value="PFU_sf"/>
</dbReference>
<dbReference type="InParanoid" id="A2ER47"/>
<dbReference type="Gene3D" id="3.10.20.870">
    <property type="entry name" value="PFU (PLAA family ubiquitin binding), C-terminal domain"/>
    <property type="match status" value="1"/>
</dbReference>
<keyword evidence="3" id="KW-0677">Repeat</keyword>
<dbReference type="SMART" id="SM00320">
    <property type="entry name" value="WD40"/>
    <property type="match status" value="6"/>
</dbReference>
<dbReference type="InterPro" id="IPR015155">
    <property type="entry name" value="PFU"/>
</dbReference>
<dbReference type="RefSeq" id="XP_001317089.1">
    <property type="nucleotide sequence ID" value="XM_001317054.1"/>
</dbReference>
<dbReference type="GO" id="GO:0005634">
    <property type="term" value="C:nucleus"/>
    <property type="evidence" value="ECO:0000318"/>
    <property type="project" value="GO_Central"/>
</dbReference>
<protein>
    <recommendedName>
        <fullName evidence="5">PFU domain-containing protein</fullName>
    </recommendedName>
</protein>
<feature type="coiled-coil region" evidence="4">
    <location>
        <begin position="465"/>
        <end position="492"/>
    </location>
</feature>
<dbReference type="Pfam" id="PF09070">
    <property type="entry name" value="PFU"/>
    <property type="match status" value="1"/>
</dbReference>
<dbReference type="OrthoDB" id="10265988at2759"/>
<accession>A2ER47</accession>
<gene>
    <name evidence="6" type="ORF">TVAG_287800</name>
</gene>
<dbReference type="SMR" id="A2ER47"/>
<evidence type="ECO:0000259" key="5">
    <source>
        <dbReference type="PROSITE" id="PS51394"/>
    </source>
</evidence>
<dbReference type="GO" id="GO:0005737">
    <property type="term" value="C:cytoplasm"/>
    <property type="evidence" value="ECO:0000318"/>
    <property type="project" value="GO_Central"/>
</dbReference>
<sequence>MDSVILSSFTNVSEKELRCIITIVYNEKEYLVCGERTGIIYIYEYSNPLKLIRKFKAHESTISCIIYTKQFSWTNSETLLSGSLDCSIKSWKMSEVLDLDKEIKESYIFQEHEANVCFLKQIDENSFISSSWDSTAKIWRYNNNTLTLCHEGFAIWAVDYSNLGLITCGADCTLRLWSYNGDMIWKIDGAHTQPIRYIKMVNENQFVTIGNDGLLKHWQFNQESLKLVKSLQVTDTYLYHLFYSEKDIIYLCGEDKCLYIIDFNQFKVTDCFPLMSIPWCSSILRNNDIAVVGEDKSITILTNDDKRRCSVEEEAKFFDNLKEIEFNLSEEMISLNDISDINDLANEEPKIGFFSLNKDKNGEIVISLFSKGYNKWIQCGKSKTKEKQKVTNEKGEKFDVCISIVIENIGFFKNLYFNVDQDPENVVDQFLSENKLPEKYKNEILEFVKANVNPKLLKQRFFPKMQLFKEETQEISKLIENFENEQQKLINKCDNDMLHNINLIVSNCAPELTSFAIEILRFHISQKESKDLDKKLISNIVTSYSARELTKQGLISLLSLILDLFSICPEITIDLWHVLEPIVQNFTNLDGFSQKLVSKIIFNSSVVISKFEQFSQHWVNLMNIVLSVCKYNFEVSEILLFSFGNFFYFSSNAVKSNVNVDLITDIALESVENDELREAIFDILSTFS</sequence>
<feature type="domain" description="PFU" evidence="5">
    <location>
        <begin position="368"/>
        <end position="462"/>
    </location>
</feature>
<dbReference type="AlphaFoldDB" id="A2ER47"/>
<keyword evidence="7" id="KW-1185">Reference proteome</keyword>
<dbReference type="GO" id="GO:0043161">
    <property type="term" value="P:proteasome-mediated ubiquitin-dependent protein catabolic process"/>
    <property type="evidence" value="ECO:0000318"/>
    <property type="project" value="GO_Central"/>
</dbReference>
<dbReference type="STRING" id="5722.A2ER47"/>
<organism evidence="6 7">
    <name type="scientific">Trichomonas vaginalis (strain ATCC PRA-98 / G3)</name>
    <dbReference type="NCBI Taxonomy" id="412133"/>
    <lineage>
        <taxon>Eukaryota</taxon>
        <taxon>Metamonada</taxon>
        <taxon>Parabasalia</taxon>
        <taxon>Trichomonadida</taxon>
        <taxon>Trichomonadidae</taxon>
        <taxon>Trichomonas</taxon>
    </lineage>
</organism>
<dbReference type="FunFam" id="2.130.10.10:FF:001905">
    <property type="entry name" value="Protein phosphatase 2C, putative"/>
    <property type="match status" value="1"/>
</dbReference>
<dbReference type="Proteomes" id="UP000001542">
    <property type="component" value="Unassembled WGS sequence"/>
</dbReference>
<dbReference type="GO" id="GO:0043130">
    <property type="term" value="F:ubiquitin binding"/>
    <property type="evidence" value="ECO:0000318"/>
    <property type="project" value="GO_Central"/>
</dbReference>
<dbReference type="Pfam" id="PF00400">
    <property type="entry name" value="WD40"/>
    <property type="match status" value="3"/>
</dbReference>
<dbReference type="Gene3D" id="2.130.10.10">
    <property type="entry name" value="YVTN repeat-like/Quinoprotein amine dehydrogenase"/>
    <property type="match status" value="1"/>
</dbReference>
<dbReference type="VEuPathDB" id="TrichDB:TVAG_287800"/>
<evidence type="ECO:0000313" key="7">
    <source>
        <dbReference type="Proteomes" id="UP000001542"/>
    </source>
</evidence>
<reference evidence="6" key="1">
    <citation type="submission" date="2006-10" db="EMBL/GenBank/DDBJ databases">
        <authorList>
            <person name="Amadeo P."/>
            <person name="Zhao Q."/>
            <person name="Wortman J."/>
            <person name="Fraser-Liggett C."/>
            <person name="Carlton J."/>
        </authorList>
    </citation>
    <scope>NUCLEOTIDE SEQUENCE</scope>
    <source>
        <strain evidence="6">G3</strain>
    </source>
</reference>
<evidence type="ECO:0000256" key="1">
    <source>
        <dbReference type="ARBA" id="ARBA00022490"/>
    </source>
</evidence>
<proteinExistence type="predicted"/>
<reference evidence="6" key="2">
    <citation type="journal article" date="2007" name="Science">
        <title>Draft genome sequence of the sexually transmitted pathogen Trichomonas vaginalis.</title>
        <authorList>
            <person name="Carlton J.M."/>
            <person name="Hirt R.P."/>
            <person name="Silva J.C."/>
            <person name="Delcher A.L."/>
            <person name="Schatz M."/>
            <person name="Zhao Q."/>
            <person name="Wortman J.R."/>
            <person name="Bidwell S.L."/>
            <person name="Alsmark U.C.M."/>
            <person name="Besteiro S."/>
            <person name="Sicheritz-Ponten T."/>
            <person name="Noel C.J."/>
            <person name="Dacks J.B."/>
            <person name="Foster P.G."/>
            <person name="Simillion C."/>
            <person name="Van de Peer Y."/>
            <person name="Miranda-Saavedra D."/>
            <person name="Barton G.J."/>
            <person name="Westrop G.D."/>
            <person name="Mueller S."/>
            <person name="Dessi D."/>
            <person name="Fiori P.L."/>
            <person name="Ren Q."/>
            <person name="Paulsen I."/>
            <person name="Zhang H."/>
            <person name="Bastida-Corcuera F.D."/>
            <person name="Simoes-Barbosa A."/>
            <person name="Brown M.T."/>
            <person name="Hayes R.D."/>
            <person name="Mukherjee M."/>
            <person name="Okumura C.Y."/>
            <person name="Schneider R."/>
            <person name="Smith A.J."/>
            <person name="Vanacova S."/>
            <person name="Villalvazo M."/>
            <person name="Haas B.J."/>
            <person name="Pertea M."/>
            <person name="Feldblyum T.V."/>
            <person name="Utterback T.R."/>
            <person name="Shu C.L."/>
            <person name="Osoegawa K."/>
            <person name="de Jong P.J."/>
            <person name="Hrdy I."/>
            <person name="Horvathova L."/>
            <person name="Zubacova Z."/>
            <person name="Dolezal P."/>
            <person name="Malik S.B."/>
            <person name="Logsdon J.M. Jr."/>
            <person name="Henze K."/>
            <person name="Gupta A."/>
            <person name="Wang C.C."/>
            <person name="Dunne R.L."/>
            <person name="Upcroft J.A."/>
            <person name="Upcroft P."/>
            <person name="White O."/>
            <person name="Salzberg S.L."/>
            <person name="Tang P."/>
            <person name="Chiu C.-H."/>
            <person name="Lee Y.-S."/>
            <person name="Embley T.M."/>
            <person name="Coombs G.H."/>
            <person name="Mottram J.C."/>
            <person name="Tachezy J."/>
            <person name="Fraser-Liggett C.M."/>
            <person name="Johnson P.J."/>
        </authorList>
    </citation>
    <scope>NUCLEOTIDE SEQUENCE [LARGE SCALE GENOMIC DNA]</scope>
    <source>
        <strain evidence="6">G3</strain>
    </source>
</reference>
<evidence type="ECO:0000256" key="4">
    <source>
        <dbReference type="SAM" id="Coils"/>
    </source>
</evidence>
<evidence type="ECO:0000256" key="3">
    <source>
        <dbReference type="ARBA" id="ARBA00022737"/>
    </source>
</evidence>
<keyword evidence="1" id="KW-0963">Cytoplasm</keyword>
<dbReference type="InterPro" id="IPR015943">
    <property type="entry name" value="WD40/YVTN_repeat-like_dom_sf"/>
</dbReference>
<dbReference type="GO" id="GO:0010992">
    <property type="term" value="P:ubiquitin recycling"/>
    <property type="evidence" value="ECO:0000318"/>
    <property type="project" value="GO_Central"/>
</dbReference>
<dbReference type="PANTHER" id="PTHR19849:SF0">
    <property type="entry name" value="PHOSPHOLIPASE A-2-ACTIVATING PROTEIN"/>
    <property type="match status" value="1"/>
</dbReference>
<dbReference type="SUPFAM" id="SSF50978">
    <property type="entry name" value="WD40 repeat-like"/>
    <property type="match status" value="1"/>
</dbReference>
<dbReference type="eggNOG" id="KOG0301">
    <property type="taxonomic scope" value="Eukaryota"/>
</dbReference>
<dbReference type="PANTHER" id="PTHR19849">
    <property type="entry name" value="PHOSPHOLIPASE A-2-ACTIVATING PROTEIN"/>
    <property type="match status" value="1"/>
</dbReference>
<evidence type="ECO:0000256" key="2">
    <source>
        <dbReference type="ARBA" id="ARBA00022574"/>
    </source>
</evidence>
<dbReference type="KEGG" id="tva:4762729"/>
<dbReference type="EMBL" id="DS113463">
    <property type="protein sequence ID" value="EAY04866.1"/>
    <property type="molecule type" value="Genomic_DNA"/>
</dbReference>
<evidence type="ECO:0000313" key="6">
    <source>
        <dbReference type="EMBL" id="EAY04866.1"/>
    </source>
</evidence>
<name>A2ER47_TRIV3</name>
<dbReference type="PROSITE" id="PS51394">
    <property type="entry name" value="PFU"/>
    <property type="match status" value="1"/>
</dbReference>
<dbReference type="InterPro" id="IPR001680">
    <property type="entry name" value="WD40_rpt"/>
</dbReference>
<keyword evidence="4" id="KW-0175">Coiled coil</keyword>
<keyword evidence="2" id="KW-0853">WD repeat</keyword>
<dbReference type="FunFam" id="3.10.20.870:FF:000018">
    <property type="match status" value="1"/>
</dbReference>